<evidence type="ECO:0000256" key="1">
    <source>
        <dbReference type="SAM" id="MobiDB-lite"/>
    </source>
</evidence>
<dbReference type="OMA" id="LMRFTWK"/>
<dbReference type="Gramene" id="CDX74879">
    <property type="protein sequence ID" value="CDX74879"/>
    <property type="gene ID" value="GSBRNA2T00116871001"/>
</dbReference>
<evidence type="ECO:0000313" key="2">
    <source>
        <dbReference type="EMBL" id="CAF2094769.1"/>
    </source>
</evidence>
<dbReference type="AlphaFoldDB" id="A0A816TBH8"/>
<organism evidence="2">
    <name type="scientific">Brassica napus</name>
    <name type="common">Rape</name>
    <dbReference type="NCBI Taxonomy" id="3708"/>
    <lineage>
        <taxon>Eukaryota</taxon>
        <taxon>Viridiplantae</taxon>
        <taxon>Streptophyta</taxon>
        <taxon>Embryophyta</taxon>
        <taxon>Tracheophyta</taxon>
        <taxon>Spermatophyta</taxon>
        <taxon>Magnoliopsida</taxon>
        <taxon>eudicotyledons</taxon>
        <taxon>Gunneridae</taxon>
        <taxon>Pentapetalae</taxon>
        <taxon>rosids</taxon>
        <taxon>malvids</taxon>
        <taxon>Brassicales</taxon>
        <taxon>Brassicaceae</taxon>
        <taxon>Brassiceae</taxon>
        <taxon>Brassica</taxon>
    </lineage>
</organism>
<gene>
    <name evidence="2" type="ORF">DARMORV10_A05P07300.1</name>
</gene>
<accession>A0A816TBH8</accession>
<sequence>MSSFGRGHANLLYIVSILSDVLEGTPSLFSHFLFFSSSSDQHQHQLMRFTWKQNLRYYIGFLETLASGARKEAAKARTNPGLVVISRFGVAGFVNSNRDENIRKKSVNGRNEDASSALDPAPPAVPTPSAPPPPVKMDEEEAPKSILERNNNDVSPKPKKKAHMKRMGEEEKHSLMLLGETLLSGVPTLWDETEQGISEQVLKGDI</sequence>
<dbReference type="Proteomes" id="UP001295469">
    <property type="component" value="Chromosome A05"/>
</dbReference>
<feature type="compositionally biased region" description="Basic and acidic residues" evidence="1">
    <location>
        <begin position="142"/>
        <end position="151"/>
    </location>
</feature>
<proteinExistence type="predicted"/>
<feature type="region of interest" description="Disordered" evidence="1">
    <location>
        <begin position="102"/>
        <end position="169"/>
    </location>
</feature>
<feature type="compositionally biased region" description="Pro residues" evidence="1">
    <location>
        <begin position="120"/>
        <end position="135"/>
    </location>
</feature>
<protein>
    <submittedName>
        <fullName evidence="2">(rape) hypothetical protein</fullName>
    </submittedName>
</protein>
<name>A0A816TBH8_BRANA</name>
<reference evidence="2" key="1">
    <citation type="submission" date="2021-01" db="EMBL/GenBank/DDBJ databases">
        <authorList>
            <consortium name="Genoscope - CEA"/>
            <person name="William W."/>
        </authorList>
    </citation>
    <scope>NUCLEOTIDE SEQUENCE</scope>
</reference>
<dbReference type="EMBL" id="HG994359">
    <property type="protein sequence ID" value="CAF2094769.1"/>
    <property type="molecule type" value="Genomic_DNA"/>
</dbReference>